<name>A0A4P6MS68_9BACT</name>
<dbReference type="EMBL" id="CP034841">
    <property type="protein sequence ID" value="QBF34919.1"/>
    <property type="molecule type" value="Genomic_DNA"/>
</dbReference>
<reference evidence="2 3" key="1">
    <citation type="submission" date="2019-01" db="EMBL/GenBank/DDBJ databases">
        <title>Complete sequence and annotation of the Mycoplasma phocirhinis strain 852T genome.</title>
        <authorList>
            <person name="Frasca S.Jr."/>
            <person name="Kutish G.F."/>
            <person name="Castellanos Gell J."/>
            <person name="Michaels D.L."/>
            <person name="Brown D.R."/>
        </authorList>
    </citation>
    <scope>NUCLEOTIDE SEQUENCE [LARGE SCALE GENOMIC DNA]</scope>
    <source>
        <strain evidence="2 3">852</strain>
    </source>
</reference>
<dbReference type="OrthoDB" id="400697at2"/>
<accession>A0A4P6MS68</accession>
<organism evidence="2 3">
    <name type="scientific">Mycoplasmopsis phocirhinis</name>
    <dbReference type="NCBI Taxonomy" id="142650"/>
    <lineage>
        <taxon>Bacteria</taxon>
        <taxon>Bacillati</taxon>
        <taxon>Mycoplasmatota</taxon>
        <taxon>Mycoplasmoidales</taxon>
        <taxon>Metamycoplasmataceae</taxon>
        <taxon>Mycoplasmopsis</taxon>
    </lineage>
</organism>
<evidence type="ECO:0000313" key="3">
    <source>
        <dbReference type="Proteomes" id="UP000289326"/>
    </source>
</evidence>
<feature type="transmembrane region" description="Helical" evidence="1">
    <location>
        <begin position="21"/>
        <end position="43"/>
    </location>
</feature>
<dbReference type="KEGG" id="mphi:EG856_03315"/>
<dbReference type="AlphaFoldDB" id="A0A4P6MS68"/>
<keyword evidence="3" id="KW-1185">Reference proteome</keyword>
<protein>
    <submittedName>
        <fullName evidence="2">Uncharacterized protein</fullName>
    </submittedName>
</protein>
<proteinExistence type="predicted"/>
<keyword evidence="1" id="KW-0812">Transmembrane</keyword>
<evidence type="ECO:0000313" key="2">
    <source>
        <dbReference type="EMBL" id="QBF34919.1"/>
    </source>
</evidence>
<dbReference type="Proteomes" id="UP000289326">
    <property type="component" value="Chromosome"/>
</dbReference>
<keyword evidence="1" id="KW-0472">Membrane</keyword>
<dbReference type="RefSeq" id="WP_130429696.1">
    <property type="nucleotide sequence ID" value="NZ_CP034841.1"/>
</dbReference>
<sequence>MKYKIKEIPIKDQVKIYGGSALSVFTAVAPIVISGISAIASVIRMFTSKSGENKIGTNSIKWNNEPAKAVENVMSKTKTIYLSY</sequence>
<evidence type="ECO:0000256" key="1">
    <source>
        <dbReference type="SAM" id="Phobius"/>
    </source>
</evidence>
<gene>
    <name evidence="2" type="ORF">EG856_03315</name>
</gene>
<keyword evidence="1" id="KW-1133">Transmembrane helix</keyword>